<dbReference type="InterPro" id="IPR002912">
    <property type="entry name" value="ACT_dom"/>
</dbReference>
<evidence type="ECO:0000313" key="2">
    <source>
        <dbReference type="EMBL" id="AGC68549.1"/>
    </source>
</evidence>
<dbReference type="InterPro" id="IPR045865">
    <property type="entry name" value="ACT-like_dom_sf"/>
</dbReference>
<dbReference type="SUPFAM" id="SSF55021">
    <property type="entry name" value="ACT-like"/>
    <property type="match status" value="2"/>
</dbReference>
<dbReference type="PROSITE" id="PS51671">
    <property type="entry name" value="ACT"/>
    <property type="match status" value="1"/>
</dbReference>
<dbReference type="Pfam" id="PF19571">
    <property type="entry name" value="ACT_8"/>
    <property type="match status" value="1"/>
</dbReference>
<evidence type="ECO:0000259" key="1">
    <source>
        <dbReference type="PROSITE" id="PS51671"/>
    </source>
</evidence>
<dbReference type="CDD" id="cd04882">
    <property type="entry name" value="ACT_Bt0572_2"/>
    <property type="match status" value="1"/>
</dbReference>
<proteinExistence type="predicted"/>
<dbReference type="CDD" id="cd04908">
    <property type="entry name" value="ACT_Bt0572_1"/>
    <property type="match status" value="1"/>
</dbReference>
<evidence type="ECO:0000313" key="3">
    <source>
        <dbReference type="Proteomes" id="UP000011220"/>
    </source>
</evidence>
<sequence length="149" mass="16414">MGNVPIKQISIFLENKQGRLAEVTRILGDNGLDIRALSLADTADYGVLRLIVNDPDRAKKILTDNGFAVSVNDVIAIEIEDRPGGLAEVLAVLDKKGISIEYMYAFVNSKPNTAMVIFRVEDPESALEILKSEDVKIKSPDEVCNHNKF</sequence>
<protein>
    <submittedName>
        <fullName evidence="2">Amino acid-binding ACT domain protein</fullName>
    </submittedName>
</protein>
<dbReference type="eggNOG" id="COG4747">
    <property type="taxonomic scope" value="Bacteria"/>
</dbReference>
<dbReference type="PANTHER" id="PTHR40099">
    <property type="entry name" value="ACETOLACTATE SYNTHASE, SMALL SUBUNIT"/>
    <property type="match status" value="1"/>
</dbReference>
<dbReference type="InterPro" id="IPR045739">
    <property type="entry name" value="ACT_dom_pair"/>
</dbReference>
<dbReference type="PANTHER" id="PTHR40099:SF1">
    <property type="entry name" value="ACETOLACTATE SYNTHASE, SMALL SUBUNIT"/>
    <property type="match status" value="1"/>
</dbReference>
<dbReference type="EMBL" id="CP004044">
    <property type="protein sequence ID" value="AGC68549.1"/>
    <property type="molecule type" value="Genomic_DNA"/>
</dbReference>
<dbReference type="KEGG" id="css:Cst_c15630"/>
<dbReference type="PATRIC" id="fig|1121335.3.peg.1545"/>
<dbReference type="AlphaFoldDB" id="L7VPE5"/>
<name>L7VPE5_THES1</name>
<organism evidence="2 3">
    <name type="scientific">Thermoclostridium stercorarium (strain ATCC 35414 / DSM 8532 / NCIMB 11754)</name>
    <name type="common">Clostridium stercorarium</name>
    <dbReference type="NCBI Taxonomy" id="1121335"/>
    <lineage>
        <taxon>Bacteria</taxon>
        <taxon>Bacillati</taxon>
        <taxon>Bacillota</taxon>
        <taxon>Clostridia</taxon>
        <taxon>Eubacteriales</taxon>
        <taxon>Oscillospiraceae</taxon>
        <taxon>Thermoclostridium</taxon>
    </lineage>
</organism>
<gene>
    <name evidence="2" type="ordered locus">Cst_c15630</name>
</gene>
<feature type="domain" description="ACT" evidence="1">
    <location>
        <begin position="74"/>
        <end position="149"/>
    </location>
</feature>
<keyword evidence="3" id="KW-1185">Reference proteome</keyword>
<dbReference type="Proteomes" id="UP000011220">
    <property type="component" value="Chromosome"/>
</dbReference>
<reference evidence="2 3" key="1">
    <citation type="journal article" date="2013" name="Genome Announc.">
        <title>Complete genome sequence of Clostridium stercorarium subsp. stercorarium strain DSM 8532, a thermophilic degrader of plant cell wall fibers.</title>
        <authorList>
            <person name="Poehlein A."/>
            <person name="Zverlov V.V."/>
            <person name="Daniel R."/>
            <person name="Schwarz W.H."/>
            <person name="Liebl W."/>
        </authorList>
    </citation>
    <scope>NUCLEOTIDE SEQUENCE [LARGE SCALE GENOMIC DNA]</scope>
    <source>
        <strain evidence="3">ATCC 35414 / DSM 8532 / NCIMB 11754</strain>
    </source>
</reference>
<dbReference type="Gene3D" id="3.30.2130.10">
    <property type="entry name" value="VC0802-like"/>
    <property type="match status" value="1"/>
</dbReference>
<accession>L7VPE5</accession>
<dbReference type="STRING" id="1121335.Cst_c15630"/>